<keyword evidence="2" id="KW-1185">Reference proteome</keyword>
<name>A0A1M7CKZ4_HALPU</name>
<accession>A0A1M7CKZ4</accession>
<protein>
    <submittedName>
        <fullName evidence="1">Uncharacterized protein</fullName>
    </submittedName>
</protein>
<dbReference type="EMBL" id="FRAN01000011">
    <property type="protein sequence ID" value="SHL67813.1"/>
    <property type="molecule type" value="Genomic_DNA"/>
</dbReference>
<organism evidence="1 2">
    <name type="scientific">Haladaptatus paucihalophilus DX253</name>
    <dbReference type="NCBI Taxonomy" id="797209"/>
    <lineage>
        <taxon>Archaea</taxon>
        <taxon>Methanobacteriati</taxon>
        <taxon>Methanobacteriota</taxon>
        <taxon>Stenosarchaea group</taxon>
        <taxon>Halobacteria</taxon>
        <taxon>Halobacteriales</taxon>
        <taxon>Haladaptataceae</taxon>
        <taxon>Haladaptatus</taxon>
    </lineage>
</organism>
<sequence>MKIRSYILKDNYYKTRRNYWMIIIYWLLQN</sequence>
<gene>
    <name evidence="1" type="ORF">SAMN05444342_4384</name>
</gene>
<evidence type="ECO:0000313" key="1">
    <source>
        <dbReference type="EMBL" id="SHL67813.1"/>
    </source>
</evidence>
<reference evidence="2" key="1">
    <citation type="submission" date="2016-11" db="EMBL/GenBank/DDBJ databases">
        <authorList>
            <person name="Varghese N."/>
            <person name="Submissions S."/>
        </authorList>
    </citation>
    <scope>NUCLEOTIDE SEQUENCE [LARGE SCALE GENOMIC DNA]</scope>
    <source>
        <strain evidence="2">DX253</strain>
    </source>
</reference>
<dbReference type="AlphaFoldDB" id="A0A1M7CKZ4"/>
<dbReference type="Proteomes" id="UP000184203">
    <property type="component" value="Unassembled WGS sequence"/>
</dbReference>
<evidence type="ECO:0000313" key="2">
    <source>
        <dbReference type="Proteomes" id="UP000184203"/>
    </source>
</evidence>
<proteinExistence type="predicted"/>